<dbReference type="EMBL" id="JABERL010000032">
    <property type="protein sequence ID" value="NNH78299.1"/>
    <property type="molecule type" value="Genomic_DNA"/>
</dbReference>
<evidence type="ECO:0000313" key="3">
    <source>
        <dbReference type="Proteomes" id="UP000569202"/>
    </source>
</evidence>
<gene>
    <name evidence="2" type="ORF">HLH17_11585</name>
</gene>
<proteinExistence type="predicted"/>
<protein>
    <submittedName>
        <fullName evidence="2">Uncharacterized protein</fullName>
    </submittedName>
</protein>
<dbReference type="Proteomes" id="UP000569202">
    <property type="component" value="Unassembled WGS sequence"/>
</dbReference>
<accession>A0A7Y2RGN0</accession>
<reference evidence="2 3" key="1">
    <citation type="submission" date="2020-04" db="EMBL/GenBank/DDBJ databases">
        <title>Acinetobacter Taxon 24.</title>
        <authorList>
            <person name="Nemec A."/>
            <person name="Radolfova-Krizova L."/>
            <person name="Higgins P.G."/>
            <person name="Spanelova P."/>
        </authorList>
    </citation>
    <scope>NUCLEOTIDE SEQUENCE [LARGE SCALE GENOMIC DNA]</scope>
    <source>
        <strain evidence="2 3">ANC 5380</strain>
    </source>
</reference>
<comment type="caution">
    <text evidence="2">The sequence shown here is derived from an EMBL/GenBank/DDBJ whole genome shotgun (WGS) entry which is preliminary data.</text>
</comment>
<evidence type="ECO:0000256" key="1">
    <source>
        <dbReference type="SAM" id="MobiDB-lite"/>
    </source>
</evidence>
<organism evidence="2 3">
    <name type="scientific">Acinetobacter terrae</name>
    <dbReference type="NCBI Taxonomy" id="2731247"/>
    <lineage>
        <taxon>Bacteria</taxon>
        <taxon>Pseudomonadati</taxon>
        <taxon>Pseudomonadota</taxon>
        <taxon>Gammaproteobacteria</taxon>
        <taxon>Moraxellales</taxon>
        <taxon>Moraxellaceae</taxon>
        <taxon>Acinetobacter</taxon>
        <taxon>Acinetobacter Taxon 24</taxon>
    </lineage>
</organism>
<feature type="region of interest" description="Disordered" evidence="1">
    <location>
        <begin position="1"/>
        <end position="29"/>
    </location>
</feature>
<name>A0A7Y2RGN0_9GAMM</name>
<sequence>MTDNVEQIENGTESNTETNTALSTANNTANEVAVPDKFKVVSEDGSVDYKATVAKLSESYSGLEKRVGTGDLPPKTVDEYKIEREDFDLEEFKTDPSNKEFLESAHKHGITSKQLDFLLSEYDKRAVDLVSTSSQFDTDQTVQSLQQEWGSNYESNIFSAIKAAKSAGLTEEQINDPVIGNNPTIIKALSYFGSQLNEDKPISGGSAVKTDVQSLMRSEAFFDPKHPDHKSVKAQVDSYYDSLRKK</sequence>
<evidence type="ECO:0000313" key="2">
    <source>
        <dbReference type="EMBL" id="NNH78299.1"/>
    </source>
</evidence>
<dbReference type="RefSeq" id="WP_171540728.1">
    <property type="nucleotide sequence ID" value="NZ_JABERL010000032.1"/>
</dbReference>
<feature type="compositionally biased region" description="Low complexity" evidence="1">
    <location>
        <begin position="9"/>
        <end position="29"/>
    </location>
</feature>
<dbReference type="AlphaFoldDB" id="A0A7Y2RGN0"/>